<keyword evidence="3 5" id="KW-1133">Transmembrane helix</keyword>
<dbReference type="EMBL" id="CAJVPL010000393">
    <property type="protein sequence ID" value="CAG8491459.1"/>
    <property type="molecule type" value="Genomic_DNA"/>
</dbReference>
<feature type="domain" description="Major facilitator superfamily (MFS) profile" evidence="6">
    <location>
        <begin position="1"/>
        <end position="469"/>
    </location>
</feature>
<dbReference type="Proteomes" id="UP000789831">
    <property type="component" value="Unassembled WGS sequence"/>
</dbReference>
<feature type="transmembrane region" description="Helical" evidence="5">
    <location>
        <begin position="307"/>
        <end position="330"/>
    </location>
</feature>
<comment type="caution">
    <text evidence="7">The sequence shown here is derived from an EMBL/GenBank/DDBJ whole genome shotgun (WGS) entry which is preliminary data.</text>
</comment>
<evidence type="ECO:0000256" key="5">
    <source>
        <dbReference type="SAM" id="Phobius"/>
    </source>
</evidence>
<reference evidence="7" key="1">
    <citation type="submission" date="2021-06" db="EMBL/GenBank/DDBJ databases">
        <authorList>
            <person name="Kallberg Y."/>
            <person name="Tangrot J."/>
            <person name="Rosling A."/>
        </authorList>
    </citation>
    <scope>NUCLEOTIDE SEQUENCE</scope>
    <source>
        <strain evidence="7">MT106</strain>
    </source>
</reference>
<feature type="transmembrane region" description="Helical" evidence="5">
    <location>
        <begin position="444"/>
        <end position="466"/>
    </location>
</feature>
<evidence type="ECO:0000259" key="6">
    <source>
        <dbReference type="PROSITE" id="PS50850"/>
    </source>
</evidence>
<evidence type="ECO:0000256" key="2">
    <source>
        <dbReference type="ARBA" id="ARBA00022692"/>
    </source>
</evidence>
<keyword evidence="2 5" id="KW-0812">Transmembrane</keyword>
<dbReference type="GO" id="GO:0016020">
    <property type="term" value="C:membrane"/>
    <property type="evidence" value="ECO:0007669"/>
    <property type="project" value="UniProtKB-SubCell"/>
</dbReference>
<evidence type="ECO:0000313" key="7">
    <source>
        <dbReference type="EMBL" id="CAG8491459.1"/>
    </source>
</evidence>
<keyword evidence="4 5" id="KW-0472">Membrane</keyword>
<evidence type="ECO:0000256" key="4">
    <source>
        <dbReference type="ARBA" id="ARBA00023136"/>
    </source>
</evidence>
<feature type="transmembrane region" description="Helical" evidence="5">
    <location>
        <begin position="271"/>
        <end position="295"/>
    </location>
</feature>
<dbReference type="OrthoDB" id="3026777at2759"/>
<feature type="transmembrane region" description="Helical" evidence="5">
    <location>
        <begin position="185"/>
        <end position="207"/>
    </location>
</feature>
<feature type="transmembrane region" description="Helical" evidence="5">
    <location>
        <begin position="379"/>
        <end position="400"/>
    </location>
</feature>
<dbReference type="SUPFAM" id="SSF103473">
    <property type="entry name" value="MFS general substrate transporter"/>
    <property type="match status" value="1"/>
</dbReference>
<dbReference type="Gene3D" id="1.20.1250.20">
    <property type="entry name" value="MFS general substrate transporter like domains"/>
    <property type="match status" value="1"/>
</dbReference>
<feature type="transmembrane region" description="Helical" evidence="5">
    <location>
        <begin position="92"/>
        <end position="111"/>
    </location>
</feature>
<dbReference type="PANTHER" id="PTHR23507:SF1">
    <property type="entry name" value="FI18259P1-RELATED"/>
    <property type="match status" value="1"/>
</dbReference>
<dbReference type="PROSITE" id="PS50850">
    <property type="entry name" value="MFS"/>
    <property type="match status" value="1"/>
</dbReference>
<sequence>MTIVCRIYYESDTKTNATSNFTSLLSSSSKNNVISYNGEPPDLNCNIPQVHAITSQLMLVVNLCVALPGKFTSIFVLGALGSLSDRKGRRISLLLATAGICFNYIVTIIIAEHDISPIFFAVGALVEGFTGGLMSLMTISQAYITDCTTPDRRGVMFGWLQGAILLGMSIGPLIGGWIISITNNILSVFYIATIIFLVFFLFILIILPESLSLEKLNSNAQLQLSKKKPQNLWEQIYIVFEPLSILLPKSFTSTRNNKNDDKNEHRNEKMIFLLANVNAMIAAASFGFQAVFVLYTKYKFDWGTLEIGYYIFWLGESRALLLFFGLPLLVKCFIKDRGTNANDVRSQRMLLDIWIIRIGLIIEFLTFVALGKATIGRDFTIAGVIESFSVIAIPTLRSLLTNAVPAYQVGQLLGALSVIDSIMRIVFPIIMNILYSLVVASAPHVIWSVLSGIFAVAAVLSFFVVVENK</sequence>
<evidence type="ECO:0000256" key="1">
    <source>
        <dbReference type="ARBA" id="ARBA00004141"/>
    </source>
</evidence>
<gene>
    <name evidence="7" type="ORF">AGERDE_LOCUS3774</name>
</gene>
<accession>A0A9N8ZDE0</accession>
<feature type="transmembrane region" description="Helical" evidence="5">
    <location>
        <begin position="156"/>
        <end position="179"/>
    </location>
</feature>
<proteinExistence type="predicted"/>
<dbReference type="PANTHER" id="PTHR23507">
    <property type="entry name" value="ZGC:174356"/>
    <property type="match status" value="1"/>
</dbReference>
<feature type="transmembrane region" description="Helical" evidence="5">
    <location>
        <begin position="117"/>
        <end position="144"/>
    </location>
</feature>
<evidence type="ECO:0000313" key="8">
    <source>
        <dbReference type="Proteomes" id="UP000789831"/>
    </source>
</evidence>
<dbReference type="GO" id="GO:0022857">
    <property type="term" value="F:transmembrane transporter activity"/>
    <property type="evidence" value="ECO:0007669"/>
    <property type="project" value="InterPro"/>
</dbReference>
<dbReference type="InterPro" id="IPR036259">
    <property type="entry name" value="MFS_trans_sf"/>
</dbReference>
<feature type="transmembrane region" description="Helical" evidence="5">
    <location>
        <begin position="351"/>
        <end position="373"/>
    </location>
</feature>
<dbReference type="InterPro" id="IPR020846">
    <property type="entry name" value="MFS_dom"/>
</dbReference>
<name>A0A9N8ZDE0_9GLOM</name>
<dbReference type="Pfam" id="PF07690">
    <property type="entry name" value="MFS_1"/>
    <property type="match status" value="1"/>
</dbReference>
<dbReference type="InterPro" id="IPR011701">
    <property type="entry name" value="MFS"/>
</dbReference>
<protein>
    <submittedName>
        <fullName evidence="7">9044_t:CDS:1</fullName>
    </submittedName>
</protein>
<evidence type="ECO:0000256" key="3">
    <source>
        <dbReference type="ARBA" id="ARBA00022989"/>
    </source>
</evidence>
<dbReference type="AlphaFoldDB" id="A0A9N8ZDE0"/>
<comment type="subcellular location">
    <subcellularLocation>
        <location evidence="1">Membrane</location>
        <topology evidence="1">Multi-pass membrane protein</topology>
    </subcellularLocation>
</comment>
<organism evidence="7 8">
    <name type="scientific">Ambispora gerdemannii</name>
    <dbReference type="NCBI Taxonomy" id="144530"/>
    <lineage>
        <taxon>Eukaryota</taxon>
        <taxon>Fungi</taxon>
        <taxon>Fungi incertae sedis</taxon>
        <taxon>Mucoromycota</taxon>
        <taxon>Glomeromycotina</taxon>
        <taxon>Glomeromycetes</taxon>
        <taxon>Archaeosporales</taxon>
        <taxon>Ambisporaceae</taxon>
        <taxon>Ambispora</taxon>
    </lineage>
</organism>
<feature type="transmembrane region" description="Helical" evidence="5">
    <location>
        <begin position="57"/>
        <end position="80"/>
    </location>
</feature>
<feature type="transmembrane region" description="Helical" evidence="5">
    <location>
        <begin position="412"/>
        <end position="438"/>
    </location>
</feature>
<keyword evidence="8" id="KW-1185">Reference proteome</keyword>